<gene>
    <name evidence="6" type="ORF">ACFQPB_08935</name>
</gene>
<evidence type="ECO:0000256" key="2">
    <source>
        <dbReference type="ARBA" id="ARBA00023015"/>
    </source>
</evidence>
<dbReference type="Gene3D" id="1.10.10.10">
    <property type="entry name" value="Winged helix-like DNA-binding domain superfamily/Winged helix DNA-binding domain"/>
    <property type="match status" value="1"/>
</dbReference>
<accession>A0ABW2QNS3</accession>
<evidence type="ECO:0000256" key="3">
    <source>
        <dbReference type="ARBA" id="ARBA00023125"/>
    </source>
</evidence>
<evidence type="ECO:0000313" key="7">
    <source>
        <dbReference type="Proteomes" id="UP001596501"/>
    </source>
</evidence>
<dbReference type="Proteomes" id="UP001596501">
    <property type="component" value="Unassembled WGS sequence"/>
</dbReference>
<dbReference type="EMBL" id="JBHTCA010000005">
    <property type="protein sequence ID" value="MFC7408983.1"/>
    <property type="molecule type" value="Genomic_DNA"/>
</dbReference>
<sequence>MHTERFDWDLVRAFLAALEHGSLLGAARALGSSQPTLGRQIGALEVQLGTVLFERTGRGLLPTQAALQLADAARAMQAGADALARAASGGTAAVSGTVRISASQPVACHVLPPVLAQMRQVLPDVQVELVASNALSNLLRREADIALRMVRPDQASLVAKRIGVVGVSACAHRDYLRRRGTPRQPQDLLQHELVGSDRQQDIVRGFAAMGQEVTSAHFAFRTDDLIAYWQAVRAGLGIGFVATYMLREDSAVLPVLPQLKLPTLPMWLVVHREIRTSARIRAVYDFLAQAVPSAL</sequence>
<protein>
    <submittedName>
        <fullName evidence="6">LysR family transcriptional regulator</fullName>
    </submittedName>
</protein>
<dbReference type="PRINTS" id="PR00039">
    <property type="entry name" value="HTHLYSR"/>
</dbReference>
<dbReference type="CDD" id="cd08422">
    <property type="entry name" value="PBP2_CrgA_like"/>
    <property type="match status" value="1"/>
</dbReference>
<dbReference type="InterPro" id="IPR000847">
    <property type="entry name" value="LysR_HTH_N"/>
</dbReference>
<proteinExistence type="inferred from homology"/>
<keyword evidence="4" id="KW-0804">Transcription</keyword>
<dbReference type="Gene3D" id="3.40.190.290">
    <property type="match status" value="1"/>
</dbReference>
<dbReference type="SUPFAM" id="SSF53850">
    <property type="entry name" value="Periplasmic binding protein-like II"/>
    <property type="match status" value="1"/>
</dbReference>
<evidence type="ECO:0000259" key="5">
    <source>
        <dbReference type="PROSITE" id="PS50931"/>
    </source>
</evidence>
<dbReference type="PANTHER" id="PTHR30537:SF3">
    <property type="entry name" value="TRANSCRIPTIONAL REGULATORY PROTEIN"/>
    <property type="match status" value="1"/>
</dbReference>
<dbReference type="InterPro" id="IPR058163">
    <property type="entry name" value="LysR-type_TF_proteobact-type"/>
</dbReference>
<keyword evidence="3" id="KW-0238">DNA-binding</keyword>
<organism evidence="6 7">
    <name type="scientific">Hydrogenophaga atypica</name>
    <dbReference type="NCBI Taxonomy" id="249409"/>
    <lineage>
        <taxon>Bacteria</taxon>
        <taxon>Pseudomonadati</taxon>
        <taxon>Pseudomonadota</taxon>
        <taxon>Betaproteobacteria</taxon>
        <taxon>Burkholderiales</taxon>
        <taxon>Comamonadaceae</taxon>
        <taxon>Hydrogenophaga</taxon>
    </lineage>
</organism>
<keyword evidence="7" id="KW-1185">Reference proteome</keyword>
<dbReference type="PANTHER" id="PTHR30537">
    <property type="entry name" value="HTH-TYPE TRANSCRIPTIONAL REGULATOR"/>
    <property type="match status" value="1"/>
</dbReference>
<evidence type="ECO:0000256" key="1">
    <source>
        <dbReference type="ARBA" id="ARBA00009437"/>
    </source>
</evidence>
<dbReference type="RefSeq" id="WP_382222049.1">
    <property type="nucleotide sequence ID" value="NZ_JBHTCA010000005.1"/>
</dbReference>
<evidence type="ECO:0000313" key="6">
    <source>
        <dbReference type="EMBL" id="MFC7408983.1"/>
    </source>
</evidence>
<dbReference type="SUPFAM" id="SSF46785">
    <property type="entry name" value="Winged helix' DNA-binding domain"/>
    <property type="match status" value="1"/>
</dbReference>
<evidence type="ECO:0000256" key="4">
    <source>
        <dbReference type="ARBA" id="ARBA00023163"/>
    </source>
</evidence>
<feature type="domain" description="HTH lysR-type" evidence="5">
    <location>
        <begin position="6"/>
        <end position="63"/>
    </location>
</feature>
<dbReference type="InterPro" id="IPR036390">
    <property type="entry name" value="WH_DNA-bd_sf"/>
</dbReference>
<reference evidence="7" key="1">
    <citation type="journal article" date="2019" name="Int. J. Syst. Evol. Microbiol.">
        <title>The Global Catalogue of Microorganisms (GCM) 10K type strain sequencing project: providing services to taxonomists for standard genome sequencing and annotation.</title>
        <authorList>
            <consortium name="The Broad Institute Genomics Platform"/>
            <consortium name="The Broad Institute Genome Sequencing Center for Infectious Disease"/>
            <person name="Wu L."/>
            <person name="Ma J."/>
        </authorList>
    </citation>
    <scope>NUCLEOTIDE SEQUENCE [LARGE SCALE GENOMIC DNA]</scope>
    <source>
        <strain evidence="7">CGMCC 1.12371</strain>
    </source>
</reference>
<keyword evidence="2" id="KW-0805">Transcription regulation</keyword>
<dbReference type="Pfam" id="PF00126">
    <property type="entry name" value="HTH_1"/>
    <property type="match status" value="1"/>
</dbReference>
<dbReference type="InterPro" id="IPR036388">
    <property type="entry name" value="WH-like_DNA-bd_sf"/>
</dbReference>
<comment type="caution">
    <text evidence="6">The sequence shown here is derived from an EMBL/GenBank/DDBJ whole genome shotgun (WGS) entry which is preliminary data.</text>
</comment>
<dbReference type="Pfam" id="PF03466">
    <property type="entry name" value="LysR_substrate"/>
    <property type="match status" value="1"/>
</dbReference>
<dbReference type="PROSITE" id="PS50931">
    <property type="entry name" value="HTH_LYSR"/>
    <property type="match status" value="1"/>
</dbReference>
<comment type="similarity">
    <text evidence="1">Belongs to the LysR transcriptional regulatory family.</text>
</comment>
<name>A0ABW2QNS3_9BURK</name>
<dbReference type="InterPro" id="IPR005119">
    <property type="entry name" value="LysR_subst-bd"/>
</dbReference>